<dbReference type="EMBL" id="CP137305">
    <property type="protein sequence ID" value="WQF76996.1"/>
    <property type="molecule type" value="Genomic_DNA"/>
</dbReference>
<dbReference type="AlphaFoldDB" id="A0AAX4I1B7"/>
<protein>
    <submittedName>
        <fullName evidence="1">Uncharacterized protein</fullName>
    </submittedName>
</protein>
<proteinExistence type="predicted"/>
<organism evidence="1 2">
    <name type="scientific">Colletotrichum destructivum</name>
    <dbReference type="NCBI Taxonomy" id="34406"/>
    <lineage>
        <taxon>Eukaryota</taxon>
        <taxon>Fungi</taxon>
        <taxon>Dikarya</taxon>
        <taxon>Ascomycota</taxon>
        <taxon>Pezizomycotina</taxon>
        <taxon>Sordariomycetes</taxon>
        <taxon>Hypocreomycetidae</taxon>
        <taxon>Glomerellales</taxon>
        <taxon>Glomerellaceae</taxon>
        <taxon>Colletotrichum</taxon>
        <taxon>Colletotrichum destructivum species complex</taxon>
    </lineage>
</organism>
<evidence type="ECO:0000313" key="2">
    <source>
        <dbReference type="Proteomes" id="UP001322277"/>
    </source>
</evidence>
<dbReference type="PANTHER" id="PTHR47785:SF4">
    <property type="entry name" value="ZN(II)2CYS6 TRANSCRIPTION FACTOR (EUROFUNG)"/>
    <property type="match status" value="1"/>
</dbReference>
<sequence length="189" mass="22325">MSRFFKMGVYNPPEKKRDNLILLAFWSCLQLENDIIAGLELPRSRCQDYEEQMPWPNMALMDPDFSVSVRDSYIGQLYLRKTLNTIHTLLYDPKEQHVSVYDKMRKVQALEQQLRSMTWVSNDFRFKEEDPPATDLLDARLRAKYWGARVIIYRPFIRFILEVSERPNQRANDSGILKENIDATGVFIL</sequence>
<gene>
    <name evidence="1" type="ORF">CDEST_02010</name>
</gene>
<dbReference type="KEGG" id="cdet:87938513"/>
<dbReference type="GeneID" id="87938513"/>
<keyword evidence="2" id="KW-1185">Reference proteome</keyword>
<evidence type="ECO:0000313" key="1">
    <source>
        <dbReference type="EMBL" id="WQF76996.1"/>
    </source>
</evidence>
<dbReference type="RefSeq" id="XP_062774220.1">
    <property type="nucleotide sequence ID" value="XM_062918169.1"/>
</dbReference>
<name>A0AAX4I1B7_9PEZI</name>
<dbReference type="Proteomes" id="UP001322277">
    <property type="component" value="Chromosome 1"/>
</dbReference>
<accession>A0AAX4I1B7</accession>
<reference evidence="2" key="1">
    <citation type="journal article" date="2023" name="bioRxiv">
        <title>Complete genome of the Medicago anthracnose fungus, Colletotrichum destructivum, reveals a mini-chromosome-like region within a core chromosome.</title>
        <authorList>
            <person name="Lapalu N."/>
            <person name="Simon A."/>
            <person name="Lu A."/>
            <person name="Plaumann P.-L."/>
            <person name="Amselem J."/>
            <person name="Pigne S."/>
            <person name="Auger A."/>
            <person name="Koch C."/>
            <person name="Dallery J.-F."/>
            <person name="O'Connell R.J."/>
        </authorList>
    </citation>
    <scope>NUCLEOTIDE SEQUENCE [LARGE SCALE GENOMIC DNA]</scope>
    <source>
        <strain evidence="2">CBS 520.97</strain>
    </source>
</reference>
<dbReference type="InterPro" id="IPR053181">
    <property type="entry name" value="EcdB-like_regulator"/>
</dbReference>
<dbReference type="PANTHER" id="PTHR47785">
    <property type="entry name" value="ZN(II)2CYS6 TRANSCRIPTION FACTOR (EUROFUNG)-RELATED-RELATED"/>
    <property type="match status" value="1"/>
</dbReference>
<dbReference type="CDD" id="cd12148">
    <property type="entry name" value="fungal_TF_MHR"/>
    <property type="match status" value="1"/>
</dbReference>